<gene>
    <name evidence="1" type="ORF">POPTR_002G112400</name>
</gene>
<reference evidence="1 2" key="1">
    <citation type="journal article" date="2006" name="Science">
        <title>The genome of black cottonwood, Populus trichocarpa (Torr. &amp; Gray).</title>
        <authorList>
            <person name="Tuskan G.A."/>
            <person name="Difazio S."/>
            <person name="Jansson S."/>
            <person name="Bohlmann J."/>
            <person name="Grigoriev I."/>
            <person name="Hellsten U."/>
            <person name="Putnam N."/>
            <person name="Ralph S."/>
            <person name="Rombauts S."/>
            <person name="Salamov A."/>
            <person name="Schein J."/>
            <person name="Sterck L."/>
            <person name="Aerts A."/>
            <person name="Bhalerao R.R."/>
            <person name="Bhalerao R.P."/>
            <person name="Blaudez D."/>
            <person name="Boerjan W."/>
            <person name="Brun A."/>
            <person name="Brunner A."/>
            <person name="Busov V."/>
            <person name="Campbell M."/>
            <person name="Carlson J."/>
            <person name="Chalot M."/>
            <person name="Chapman J."/>
            <person name="Chen G.L."/>
            <person name="Cooper D."/>
            <person name="Coutinho P.M."/>
            <person name="Couturier J."/>
            <person name="Covert S."/>
            <person name="Cronk Q."/>
            <person name="Cunningham R."/>
            <person name="Davis J."/>
            <person name="Degroeve S."/>
            <person name="Dejardin A."/>
            <person name="Depamphilis C."/>
            <person name="Detter J."/>
            <person name="Dirks B."/>
            <person name="Dubchak I."/>
            <person name="Duplessis S."/>
            <person name="Ehlting J."/>
            <person name="Ellis B."/>
            <person name="Gendler K."/>
            <person name="Goodstein D."/>
            <person name="Gribskov M."/>
            <person name="Grimwood J."/>
            <person name="Groover A."/>
            <person name="Gunter L."/>
            <person name="Hamberger B."/>
            <person name="Heinze B."/>
            <person name="Helariutta Y."/>
            <person name="Henrissat B."/>
            <person name="Holligan D."/>
            <person name="Holt R."/>
            <person name="Huang W."/>
            <person name="Islam-Faridi N."/>
            <person name="Jones S."/>
            <person name="Jones-Rhoades M."/>
            <person name="Jorgensen R."/>
            <person name="Joshi C."/>
            <person name="Kangasjarvi J."/>
            <person name="Karlsson J."/>
            <person name="Kelleher C."/>
            <person name="Kirkpatrick R."/>
            <person name="Kirst M."/>
            <person name="Kohler A."/>
            <person name="Kalluri U."/>
            <person name="Larimer F."/>
            <person name="Leebens-Mack J."/>
            <person name="Leple J.C."/>
            <person name="Locascio P."/>
            <person name="Lou Y."/>
            <person name="Lucas S."/>
            <person name="Martin F."/>
            <person name="Montanini B."/>
            <person name="Napoli C."/>
            <person name="Nelson D.R."/>
            <person name="Nelson C."/>
            <person name="Nieminen K."/>
            <person name="Nilsson O."/>
            <person name="Pereda V."/>
            <person name="Peter G."/>
            <person name="Philippe R."/>
            <person name="Pilate G."/>
            <person name="Poliakov A."/>
            <person name="Razumovskaya J."/>
            <person name="Richardson P."/>
            <person name="Rinaldi C."/>
            <person name="Ritland K."/>
            <person name="Rouze P."/>
            <person name="Ryaboy D."/>
            <person name="Schmutz J."/>
            <person name="Schrader J."/>
            <person name="Segerman B."/>
            <person name="Shin H."/>
            <person name="Siddiqui A."/>
            <person name="Sterky F."/>
            <person name="Terry A."/>
            <person name="Tsai C.J."/>
            <person name="Uberbacher E."/>
            <person name="Unneberg P."/>
            <person name="Vahala J."/>
            <person name="Wall K."/>
            <person name="Wessler S."/>
            <person name="Yang G."/>
            <person name="Yin T."/>
            <person name="Douglas C."/>
            <person name="Marra M."/>
            <person name="Sandberg G."/>
            <person name="Van de Peer Y."/>
            <person name="Rokhsar D."/>
        </authorList>
    </citation>
    <scope>NUCLEOTIDE SEQUENCE [LARGE SCALE GENOMIC DNA]</scope>
    <source>
        <strain evidence="2">cv. Nisqually</strain>
    </source>
</reference>
<dbReference type="EMBL" id="CM009291">
    <property type="protein sequence ID" value="PNT49152.1"/>
    <property type="molecule type" value="Genomic_DNA"/>
</dbReference>
<keyword evidence="2" id="KW-1185">Reference proteome</keyword>
<sequence>MPASSWRIQVIPTFNFCDYWLAGRMRVCCATREQQSMAISSLEFSWLCPTRYVISPLSCVVQRCHAQPVNSNLMMCTVISLGIGSRLTSRAVHRIMLPCF</sequence>
<name>A0A2K2BH98_POPTR</name>
<dbReference type="AlphaFoldDB" id="A0A2K2BH98"/>
<protein>
    <submittedName>
        <fullName evidence="1">Uncharacterized protein</fullName>
    </submittedName>
</protein>
<accession>A0A2K2BH98</accession>
<proteinExistence type="predicted"/>
<evidence type="ECO:0000313" key="1">
    <source>
        <dbReference type="EMBL" id="PNT49152.1"/>
    </source>
</evidence>
<dbReference type="Gramene" id="Potri.002G112400.1.v4.1">
    <property type="protein sequence ID" value="Potri.002G112400.1.v4.1"/>
    <property type="gene ID" value="Potri.002G112400.v4.1"/>
</dbReference>
<dbReference type="Proteomes" id="UP000006729">
    <property type="component" value="Chromosome 2"/>
</dbReference>
<evidence type="ECO:0000313" key="2">
    <source>
        <dbReference type="Proteomes" id="UP000006729"/>
    </source>
</evidence>
<dbReference type="InParanoid" id="A0A2K2BH98"/>
<organism evidence="1 2">
    <name type="scientific">Populus trichocarpa</name>
    <name type="common">Western balsam poplar</name>
    <name type="synonym">Populus balsamifera subsp. trichocarpa</name>
    <dbReference type="NCBI Taxonomy" id="3694"/>
    <lineage>
        <taxon>Eukaryota</taxon>
        <taxon>Viridiplantae</taxon>
        <taxon>Streptophyta</taxon>
        <taxon>Embryophyta</taxon>
        <taxon>Tracheophyta</taxon>
        <taxon>Spermatophyta</taxon>
        <taxon>Magnoliopsida</taxon>
        <taxon>eudicotyledons</taxon>
        <taxon>Gunneridae</taxon>
        <taxon>Pentapetalae</taxon>
        <taxon>rosids</taxon>
        <taxon>fabids</taxon>
        <taxon>Malpighiales</taxon>
        <taxon>Salicaceae</taxon>
        <taxon>Saliceae</taxon>
        <taxon>Populus</taxon>
    </lineage>
</organism>